<protein>
    <submittedName>
        <fullName evidence="4">CBS domain-containing protein</fullName>
    </submittedName>
</protein>
<evidence type="ECO:0000313" key="4">
    <source>
        <dbReference type="EMBL" id="NRF71299.1"/>
    </source>
</evidence>
<evidence type="ECO:0000256" key="2">
    <source>
        <dbReference type="PROSITE-ProRule" id="PRU00703"/>
    </source>
</evidence>
<accession>A0ABX2ERK8</accession>
<dbReference type="Gene3D" id="3.10.580.10">
    <property type="entry name" value="CBS-domain"/>
    <property type="match status" value="1"/>
</dbReference>
<reference evidence="4 5" key="1">
    <citation type="submission" date="2020-05" db="EMBL/GenBank/DDBJ databases">
        <title>Aquincola sp. isolate from soil.</title>
        <authorList>
            <person name="Han J."/>
            <person name="Kim D.-U."/>
        </authorList>
    </citation>
    <scope>NUCLEOTIDE SEQUENCE [LARGE SCALE GENOMIC DNA]</scope>
    <source>
        <strain evidence="4 5">S2</strain>
    </source>
</reference>
<dbReference type="RefSeq" id="WP_173132212.1">
    <property type="nucleotide sequence ID" value="NZ_JABRWJ010000011.1"/>
</dbReference>
<dbReference type="SUPFAM" id="SSF54631">
    <property type="entry name" value="CBS-domain pair"/>
    <property type="match status" value="1"/>
</dbReference>
<comment type="caution">
    <text evidence="4">The sequence shown here is derived from an EMBL/GenBank/DDBJ whole genome shotgun (WGS) entry which is preliminary data.</text>
</comment>
<dbReference type="PANTHER" id="PTHR43080:SF2">
    <property type="entry name" value="CBS DOMAIN-CONTAINING PROTEIN"/>
    <property type="match status" value="1"/>
</dbReference>
<dbReference type="InterPro" id="IPR000644">
    <property type="entry name" value="CBS_dom"/>
</dbReference>
<dbReference type="Pfam" id="PF00571">
    <property type="entry name" value="CBS"/>
    <property type="match status" value="2"/>
</dbReference>
<dbReference type="InterPro" id="IPR046342">
    <property type="entry name" value="CBS_dom_sf"/>
</dbReference>
<keyword evidence="5" id="KW-1185">Reference proteome</keyword>
<dbReference type="Proteomes" id="UP000737171">
    <property type="component" value="Unassembled WGS sequence"/>
</dbReference>
<proteinExistence type="predicted"/>
<feature type="domain" description="CBS" evidence="3">
    <location>
        <begin position="80"/>
        <end position="137"/>
    </location>
</feature>
<gene>
    <name evidence="4" type="ORF">HLB44_30340</name>
</gene>
<organism evidence="4 5">
    <name type="scientific">Pseudaquabacterium terrae</name>
    <dbReference type="NCBI Taxonomy" id="2732868"/>
    <lineage>
        <taxon>Bacteria</taxon>
        <taxon>Pseudomonadati</taxon>
        <taxon>Pseudomonadota</taxon>
        <taxon>Betaproteobacteria</taxon>
        <taxon>Burkholderiales</taxon>
        <taxon>Sphaerotilaceae</taxon>
        <taxon>Pseudaquabacterium</taxon>
    </lineage>
</organism>
<evidence type="ECO:0000256" key="1">
    <source>
        <dbReference type="ARBA" id="ARBA00023122"/>
    </source>
</evidence>
<dbReference type="SMART" id="SM00116">
    <property type="entry name" value="CBS"/>
    <property type="match status" value="2"/>
</dbReference>
<dbReference type="PANTHER" id="PTHR43080">
    <property type="entry name" value="CBS DOMAIN-CONTAINING PROTEIN CBSX3, MITOCHONDRIAL"/>
    <property type="match status" value="1"/>
</dbReference>
<keyword evidence="1 2" id="KW-0129">CBS domain</keyword>
<evidence type="ECO:0000259" key="3">
    <source>
        <dbReference type="PROSITE" id="PS51371"/>
    </source>
</evidence>
<dbReference type="EMBL" id="JABRWJ010000011">
    <property type="protein sequence ID" value="NRF71299.1"/>
    <property type="molecule type" value="Genomic_DNA"/>
</dbReference>
<evidence type="ECO:0000313" key="5">
    <source>
        <dbReference type="Proteomes" id="UP000737171"/>
    </source>
</evidence>
<name>A0ABX2ERK8_9BURK</name>
<sequence length="151" mass="16218">MTNTKLVSSIDAVARSRLETIDLGASLVDVAKRLSDTQIALVVVCDPDGTMVGVITETDVVRQIGRCGESACTTAAADVMTRNVTSCRPTDSLLDVLSMMEKRGLVHVPVIDEGSRPSGVVNARDALRALMAEEKYEASLLRDYVMGIGYR</sequence>
<dbReference type="PROSITE" id="PS51371">
    <property type="entry name" value="CBS"/>
    <property type="match status" value="2"/>
</dbReference>
<dbReference type="InterPro" id="IPR051257">
    <property type="entry name" value="Diverse_CBS-Domain"/>
</dbReference>
<feature type="domain" description="CBS" evidence="3">
    <location>
        <begin position="14"/>
        <end position="70"/>
    </location>
</feature>